<dbReference type="GO" id="GO:0008360">
    <property type="term" value="P:regulation of cell shape"/>
    <property type="evidence" value="ECO:0007669"/>
    <property type="project" value="UniProtKB-KW"/>
</dbReference>
<dbReference type="SUPFAM" id="SSF56059">
    <property type="entry name" value="Glutathione synthetase ATP-binding domain-like"/>
    <property type="match status" value="1"/>
</dbReference>
<name>A0A1F7KGN4_9BACT</name>
<dbReference type="UniPathway" id="UPA00219"/>
<dbReference type="InterPro" id="IPR016185">
    <property type="entry name" value="PreATP-grasp_dom_sf"/>
</dbReference>
<keyword evidence="12" id="KW-0464">Manganese</keyword>
<keyword evidence="9 10" id="KW-0961">Cell wall biogenesis/degradation</keyword>
<evidence type="ECO:0000256" key="10">
    <source>
        <dbReference type="HAMAP-Rule" id="MF_00047"/>
    </source>
</evidence>
<dbReference type="GO" id="GO:0008716">
    <property type="term" value="F:D-alanine-D-alanine ligase activity"/>
    <property type="evidence" value="ECO:0007669"/>
    <property type="project" value="UniProtKB-UniRule"/>
</dbReference>
<feature type="binding site" evidence="12">
    <location>
        <position position="262"/>
    </location>
    <ligand>
        <name>Mg(2+)</name>
        <dbReference type="ChEBI" id="CHEBI:18420"/>
        <label>1</label>
    </ligand>
</feature>
<evidence type="ECO:0000256" key="9">
    <source>
        <dbReference type="ARBA" id="ARBA00023316"/>
    </source>
</evidence>
<organism evidence="15 16">
    <name type="scientific">Candidatus Roizmanbacteria bacterium RIFOXYA1_FULL_41_12</name>
    <dbReference type="NCBI Taxonomy" id="1802082"/>
    <lineage>
        <taxon>Bacteria</taxon>
        <taxon>Candidatus Roizmaniibacteriota</taxon>
    </lineage>
</organism>
<comment type="function">
    <text evidence="10">Cell wall formation.</text>
</comment>
<gene>
    <name evidence="10" type="primary">ddl</name>
    <name evidence="15" type="ORF">A2209_03110</name>
</gene>
<dbReference type="GO" id="GO:0071555">
    <property type="term" value="P:cell wall organization"/>
    <property type="evidence" value="ECO:0007669"/>
    <property type="project" value="UniProtKB-KW"/>
</dbReference>
<keyword evidence="3 10" id="KW-0963">Cytoplasm</keyword>
<dbReference type="GO" id="GO:0046872">
    <property type="term" value="F:metal ion binding"/>
    <property type="evidence" value="ECO:0007669"/>
    <property type="project" value="UniProtKB-KW"/>
</dbReference>
<dbReference type="Gene3D" id="3.30.470.20">
    <property type="entry name" value="ATP-grasp fold, B domain"/>
    <property type="match status" value="1"/>
</dbReference>
<comment type="similarity">
    <text evidence="2 10">Belongs to the D-alanine--D-alanine ligase family.</text>
</comment>
<dbReference type="EC" id="6.3.2.4" evidence="10"/>
<evidence type="ECO:0000256" key="1">
    <source>
        <dbReference type="ARBA" id="ARBA00004496"/>
    </source>
</evidence>
<sequence>MMPKIAILTGGESSEREIALLSSQFITTQAKRFFSVDVFDFPQDLPRFIKDQAQYVLAIPVFHGRGGEDGQIQGFLETLKTPYLFSGIDGHSAGMNKVFSKLIAQSIKINQPGFQIILPGEQIRFSQKSVVKPYDNGSSVGVYIVGSQIELNHALETVFKLSDKALVEEFVAGEEYTVAVVDLKKKPQALPVIWIKPKKNSFFDYKSKYSDNGADEVCPAPIDKKLSDQLQQIAVKIHQTLGLKHLSRSDFIVKDQRPYFLEVNTIPGLTKNSLVPKAVKTADLDFGLLLKDWVETELKKRVR</sequence>
<dbReference type="InterPro" id="IPR011761">
    <property type="entry name" value="ATP-grasp"/>
</dbReference>
<comment type="catalytic activity">
    <reaction evidence="10">
        <text>2 D-alanine + ATP = D-alanyl-D-alanine + ADP + phosphate + H(+)</text>
        <dbReference type="Rhea" id="RHEA:11224"/>
        <dbReference type="ChEBI" id="CHEBI:15378"/>
        <dbReference type="ChEBI" id="CHEBI:30616"/>
        <dbReference type="ChEBI" id="CHEBI:43474"/>
        <dbReference type="ChEBI" id="CHEBI:57416"/>
        <dbReference type="ChEBI" id="CHEBI:57822"/>
        <dbReference type="ChEBI" id="CHEBI:456216"/>
        <dbReference type="EC" id="6.3.2.4"/>
    </reaction>
</comment>
<evidence type="ECO:0000313" key="15">
    <source>
        <dbReference type="EMBL" id="OGK67019.1"/>
    </source>
</evidence>
<keyword evidence="6 13" id="KW-0067">ATP-binding</keyword>
<dbReference type="InterPro" id="IPR000291">
    <property type="entry name" value="D-Ala_lig_Van_CS"/>
</dbReference>
<dbReference type="NCBIfam" id="NF002378">
    <property type="entry name" value="PRK01372.1"/>
    <property type="match status" value="1"/>
</dbReference>
<keyword evidence="4 10" id="KW-0436">Ligase</keyword>
<keyword evidence="7 10" id="KW-0133">Cell shape</keyword>
<dbReference type="PANTHER" id="PTHR23132">
    <property type="entry name" value="D-ALANINE--D-ALANINE LIGASE"/>
    <property type="match status" value="1"/>
</dbReference>
<evidence type="ECO:0000256" key="3">
    <source>
        <dbReference type="ARBA" id="ARBA00022490"/>
    </source>
</evidence>
<feature type="domain" description="ATP-grasp" evidence="14">
    <location>
        <begin position="101"/>
        <end position="295"/>
    </location>
</feature>
<evidence type="ECO:0000256" key="12">
    <source>
        <dbReference type="PIRSR" id="PIRSR039102-3"/>
    </source>
</evidence>
<dbReference type="InterPro" id="IPR011095">
    <property type="entry name" value="Dala_Dala_lig_C"/>
</dbReference>
<dbReference type="Proteomes" id="UP000178450">
    <property type="component" value="Unassembled WGS sequence"/>
</dbReference>
<accession>A0A1F7KGN4</accession>
<dbReference type="PANTHER" id="PTHR23132:SF23">
    <property type="entry name" value="D-ALANINE--D-ALANINE LIGASE B"/>
    <property type="match status" value="1"/>
</dbReference>
<evidence type="ECO:0000256" key="4">
    <source>
        <dbReference type="ARBA" id="ARBA00022598"/>
    </source>
</evidence>
<dbReference type="GO" id="GO:0005524">
    <property type="term" value="F:ATP binding"/>
    <property type="evidence" value="ECO:0007669"/>
    <property type="project" value="UniProtKB-UniRule"/>
</dbReference>
<dbReference type="Gene3D" id="3.40.50.20">
    <property type="match status" value="1"/>
</dbReference>
<feature type="active site" evidence="11">
    <location>
        <position position="273"/>
    </location>
</feature>
<evidence type="ECO:0000256" key="2">
    <source>
        <dbReference type="ARBA" id="ARBA00010871"/>
    </source>
</evidence>
<dbReference type="Gene3D" id="3.30.1490.20">
    <property type="entry name" value="ATP-grasp fold, A domain"/>
    <property type="match status" value="1"/>
</dbReference>
<dbReference type="EMBL" id="MGBG01000002">
    <property type="protein sequence ID" value="OGK67019.1"/>
    <property type="molecule type" value="Genomic_DNA"/>
</dbReference>
<reference evidence="15 16" key="1">
    <citation type="journal article" date="2016" name="Nat. Commun.">
        <title>Thousands of microbial genomes shed light on interconnected biogeochemical processes in an aquifer system.</title>
        <authorList>
            <person name="Anantharaman K."/>
            <person name="Brown C.T."/>
            <person name="Hug L.A."/>
            <person name="Sharon I."/>
            <person name="Castelle C.J."/>
            <person name="Probst A.J."/>
            <person name="Thomas B.C."/>
            <person name="Singh A."/>
            <person name="Wilkins M.J."/>
            <person name="Karaoz U."/>
            <person name="Brodie E.L."/>
            <person name="Williams K.H."/>
            <person name="Hubbard S.S."/>
            <person name="Banfield J.F."/>
        </authorList>
    </citation>
    <scope>NUCLEOTIDE SEQUENCE [LARGE SCALE GENOMIC DNA]</scope>
</reference>
<dbReference type="InterPro" id="IPR005905">
    <property type="entry name" value="D_ala_D_ala"/>
</dbReference>
<comment type="caution">
    <text evidence="15">The sequence shown here is derived from an EMBL/GenBank/DDBJ whole genome shotgun (WGS) entry which is preliminary data.</text>
</comment>
<evidence type="ECO:0000256" key="11">
    <source>
        <dbReference type="PIRSR" id="PIRSR039102-1"/>
    </source>
</evidence>
<evidence type="ECO:0000256" key="7">
    <source>
        <dbReference type="ARBA" id="ARBA00022960"/>
    </source>
</evidence>
<dbReference type="Pfam" id="PF07478">
    <property type="entry name" value="Dala_Dala_lig_C"/>
    <property type="match status" value="1"/>
</dbReference>
<evidence type="ECO:0000259" key="14">
    <source>
        <dbReference type="PROSITE" id="PS50975"/>
    </source>
</evidence>
<dbReference type="PROSITE" id="PS50975">
    <property type="entry name" value="ATP_GRASP"/>
    <property type="match status" value="1"/>
</dbReference>
<dbReference type="PIRSF" id="PIRSF039102">
    <property type="entry name" value="Ddl/VanB"/>
    <property type="match status" value="1"/>
</dbReference>
<comment type="cofactor">
    <cofactor evidence="12">
        <name>Mg(2+)</name>
        <dbReference type="ChEBI" id="CHEBI:18420"/>
    </cofactor>
    <cofactor evidence="12">
        <name>Mn(2+)</name>
        <dbReference type="ChEBI" id="CHEBI:29035"/>
    </cofactor>
    <text evidence="12">Binds 2 magnesium or manganese ions per subunit.</text>
</comment>
<comment type="subcellular location">
    <subcellularLocation>
        <location evidence="1 10">Cytoplasm</location>
    </subcellularLocation>
</comment>
<dbReference type="InterPro" id="IPR013815">
    <property type="entry name" value="ATP_grasp_subdomain_1"/>
</dbReference>
<dbReference type="PROSITE" id="PS00843">
    <property type="entry name" value="DALA_DALA_LIGASE_1"/>
    <property type="match status" value="1"/>
</dbReference>
<evidence type="ECO:0000256" key="8">
    <source>
        <dbReference type="ARBA" id="ARBA00022984"/>
    </source>
</evidence>
<evidence type="ECO:0000256" key="5">
    <source>
        <dbReference type="ARBA" id="ARBA00022741"/>
    </source>
</evidence>
<dbReference type="GO" id="GO:0005737">
    <property type="term" value="C:cytoplasm"/>
    <property type="evidence" value="ECO:0007669"/>
    <property type="project" value="UniProtKB-SubCell"/>
</dbReference>
<evidence type="ECO:0000256" key="6">
    <source>
        <dbReference type="ARBA" id="ARBA00022840"/>
    </source>
</evidence>
<protein>
    <recommendedName>
        <fullName evidence="10">D-alanine--D-alanine ligase</fullName>
        <ecNumber evidence="10">6.3.2.4</ecNumber>
    </recommendedName>
    <alternativeName>
        <fullName evidence="10">D-Ala-D-Ala ligase</fullName>
    </alternativeName>
    <alternativeName>
        <fullName evidence="10">D-alanylalanine synthetase</fullName>
    </alternativeName>
</protein>
<keyword evidence="5 13" id="KW-0547">Nucleotide-binding</keyword>
<dbReference type="GO" id="GO:0009252">
    <property type="term" value="P:peptidoglycan biosynthetic process"/>
    <property type="evidence" value="ECO:0007669"/>
    <property type="project" value="UniProtKB-UniRule"/>
</dbReference>
<feature type="binding site" evidence="12">
    <location>
        <position position="250"/>
    </location>
    <ligand>
        <name>Mg(2+)</name>
        <dbReference type="ChEBI" id="CHEBI:18420"/>
        <label>1</label>
    </ligand>
</feature>
<comment type="pathway">
    <text evidence="10">Cell wall biogenesis; peptidoglycan biosynthesis.</text>
</comment>
<dbReference type="AlphaFoldDB" id="A0A1F7KGN4"/>
<dbReference type="HAMAP" id="MF_00047">
    <property type="entry name" value="Dala_Dala_lig"/>
    <property type="match status" value="1"/>
</dbReference>
<keyword evidence="12" id="KW-0460">Magnesium</keyword>
<keyword evidence="8 10" id="KW-0573">Peptidoglycan synthesis</keyword>
<dbReference type="SUPFAM" id="SSF52440">
    <property type="entry name" value="PreATP-grasp domain"/>
    <property type="match status" value="1"/>
</dbReference>
<evidence type="ECO:0000256" key="13">
    <source>
        <dbReference type="PROSITE-ProRule" id="PRU00409"/>
    </source>
</evidence>
<dbReference type="PROSITE" id="PS00844">
    <property type="entry name" value="DALA_DALA_LIGASE_2"/>
    <property type="match status" value="1"/>
</dbReference>
<feature type="binding site" evidence="12">
    <location>
        <position position="262"/>
    </location>
    <ligand>
        <name>Mg(2+)</name>
        <dbReference type="ChEBI" id="CHEBI:18420"/>
        <label>2</label>
    </ligand>
</feature>
<keyword evidence="12" id="KW-0479">Metal-binding</keyword>
<feature type="active site" evidence="11">
    <location>
        <position position="15"/>
    </location>
</feature>
<evidence type="ECO:0000313" key="16">
    <source>
        <dbReference type="Proteomes" id="UP000178450"/>
    </source>
</evidence>
<feature type="binding site" evidence="12">
    <location>
        <position position="264"/>
    </location>
    <ligand>
        <name>Mg(2+)</name>
        <dbReference type="ChEBI" id="CHEBI:18420"/>
        <label>2</label>
    </ligand>
</feature>
<feature type="active site" evidence="11">
    <location>
        <position position="138"/>
    </location>
</feature>
<proteinExistence type="inferred from homology"/>